<evidence type="ECO:0000256" key="1">
    <source>
        <dbReference type="ARBA" id="ARBA00010875"/>
    </source>
</evidence>
<dbReference type="InterPro" id="IPR002036">
    <property type="entry name" value="YbeY"/>
</dbReference>
<dbReference type="PROSITE" id="PS01306">
    <property type="entry name" value="UPF0054"/>
    <property type="match status" value="1"/>
</dbReference>
<sequence>MQLEINNTTKNKINKKILAQAALIFDKNFKIGDKAISVAIVGDTAIKNLNKKYRNKDNITDVLSFSGDKNSEMFGEIIICYSQIKRQAKKLNVSVRDELIFIFIHGLLHLAGYDDNTKKGWQEMEEIGSRLCKSVIAGKA</sequence>
<comment type="similarity">
    <text evidence="1 7">Belongs to the endoribonuclease YbeY family.</text>
</comment>
<evidence type="ECO:0000256" key="3">
    <source>
        <dbReference type="ARBA" id="ARBA00022723"/>
    </source>
</evidence>
<evidence type="ECO:0000313" key="8">
    <source>
        <dbReference type="EMBL" id="PIR94866.1"/>
    </source>
</evidence>
<dbReference type="InterPro" id="IPR020549">
    <property type="entry name" value="YbeY_CS"/>
</dbReference>
<feature type="binding site" evidence="7">
    <location>
        <position position="105"/>
    </location>
    <ligand>
        <name>Zn(2+)</name>
        <dbReference type="ChEBI" id="CHEBI:29105"/>
        <note>catalytic</note>
    </ligand>
</feature>
<dbReference type="EC" id="3.1.-.-" evidence="7"/>
<keyword evidence="5 7" id="KW-0378">Hydrolase</keyword>
<keyword evidence="6 7" id="KW-0862">Zinc</keyword>
<keyword evidence="7" id="KW-0690">Ribosome biogenesis</keyword>
<dbReference type="GO" id="GO:0008270">
    <property type="term" value="F:zinc ion binding"/>
    <property type="evidence" value="ECO:0007669"/>
    <property type="project" value="UniProtKB-UniRule"/>
</dbReference>
<dbReference type="AlphaFoldDB" id="A0A2H0V6Y2"/>
<evidence type="ECO:0000256" key="2">
    <source>
        <dbReference type="ARBA" id="ARBA00022722"/>
    </source>
</evidence>
<reference evidence="9" key="1">
    <citation type="submission" date="2017-09" db="EMBL/GenBank/DDBJ databases">
        <title>Depth-based differentiation of microbial function through sediment-hosted aquifers and enrichment of novel symbionts in the deep terrestrial subsurface.</title>
        <authorList>
            <person name="Probst A.J."/>
            <person name="Ladd B."/>
            <person name="Jarett J.K."/>
            <person name="Geller-Mcgrath D.E."/>
            <person name="Sieber C.M.K."/>
            <person name="Emerson J.B."/>
            <person name="Anantharaman K."/>
            <person name="Thomas B.C."/>
            <person name="Malmstrom R."/>
            <person name="Stieglmeier M."/>
            <person name="Klingl A."/>
            <person name="Woyke T."/>
            <person name="Ryan C.M."/>
            <person name="Banfield J.F."/>
        </authorList>
    </citation>
    <scope>NUCLEOTIDE SEQUENCE [LARGE SCALE GENOMIC DNA]</scope>
</reference>
<dbReference type="Pfam" id="PF02130">
    <property type="entry name" value="YbeY"/>
    <property type="match status" value="1"/>
</dbReference>
<dbReference type="PANTHER" id="PTHR46986:SF1">
    <property type="entry name" value="ENDORIBONUCLEASE YBEY, CHLOROPLASTIC"/>
    <property type="match status" value="1"/>
</dbReference>
<keyword evidence="3 7" id="KW-0479">Metal-binding</keyword>
<dbReference type="PANTHER" id="PTHR46986">
    <property type="entry name" value="ENDORIBONUCLEASE YBEY, CHLOROPLASTIC"/>
    <property type="match status" value="1"/>
</dbReference>
<evidence type="ECO:0000256" key="5">
    <source>
        <dbReference type="ARBA" id="ARBA00022801"/>
    </source>
</evidence>
<dbReference type="HAMAP" id="MF_00009">
    <property type="entry name" value="Endoribonucl_YbeY"/>
    <property type="match status" value="1"/>
</dbReference>
<dbReference type="NCBIfam" id="TIGR00043">
    <property type="entry name" value="rRNA maturation RNase YbeY"/>
    <property type="match status" value="1"/>
</dbReference>
<comment type="function">
    <text evidence="7">Single strand-specific metallo-endoribonuclease involved in late-stage 70S ribosome quality control and in maturation of the 3' terminus of the 16S rRNA.</text>
</comment>
<dbReference type="InterPro" id="IPR023091">
    <property type="entry name" value="MetalPrtase_cat_dom_sf_prd"/>
</dbReference>
<dbReference type="SUPFAM" id="SSF55486">
    <property type="entry name" value="Metalloproteases ('zincins'), catalytic domain"/>
    <property type="match status" value="1"/>
</dbReference>
<comment type="subcellular location">
    <subcellularLocation>
        <location evidence="7">Cytoplasm</location>
    </subcellularLocation>
</comment>
<feature type="binding site" evidence="7">
    <location>
        <position position="115"/>
    </location>
    <ligand>
        <name>Zn(2+)</name>
        <dbReference type="ChEBI" id="CHEBI:29105"/>
        <note>catalytic</note>
    </ligand>
</feature>
<keyword evidence="4 7" id="KW-0255">Endonuclease</keyword>
<evidence type="ECO:0000256" key="7">
    <source>
        <dbReference type="HAMAP-Rule" id="MF_00009"/>
    </source>
</evidence>
<protein>
    <recommendedName>
        <fullName evidence="7">Endoribonuclease YbeY</fullName>
        <ecNumber evidence="7">3.1.-.-</ecNumber>
    </recommendedName>
</protein>
<dbReference type="GO" id="GO:0005737">
    <property type="term" value="C:cytoplasm"/>
    <property type="evidence" value="ECO:0007669"/>
    <property type="project" value="UniProtKB-SubCell"/>
</dbReference>
<dbReference type="GO" id="GO:0006364">
    <property type="term" value="P:rRNA processing"/>
    <property type="evidence" value="ECO:0007669"/>
    <property type="project" value="UniProtKB-UniRule"/>
</dbReference>
<dbReference type="GO" id="GO:0004222">
    <property type="term" value="F:metalloendopeptidase activity"/>
    <property type="evidence" value="ECO:0007669"/>
    <property type="project" value="InterPro"/>
</dbReference>
<evidence type="ECO:0000313" key="9">
    <source>
        <dbReference type="Proteomes" id="UP000228614"/>
    </source>
</evidence>
<keyword evidence="2 7" id="KW-0540">Nuclease</keyword>
<keyword evidence="7" id="KW-0963">Cytoplasm</keyword>
<feature type="binding site" evidence="7">
    <location>
        <position position="109"/>
    </location>
    <ligand>
        <name>Zn(2+)</name>
        <dbReference type="ChEBI" id="CHEBI:29105"/>
        <note>catalytic</note>
    </ligand>
</feature>
<dbReference type="EMBL" id="PFAN01000091">
    <property type="protein sequence ID" value="PIR94866.1"/>
    <property type="molecule type" value="Genomic_DNA"/>
</dbReference>
<dbReference type="GO" id="GO:0004521">
    <property type="term" value="F:RNA endonuclease activity"/>
    <property type="evidence" value="ECO:0007669"/>
    <property type="project" value="UniProtKB-UniRule"/>
</dbReference>
<dbReference type="Proteomes" id="UP000228614">
    <property type="component" value="Unassembled WGS sequence"/>
</dbReference>
<gene>
    <name evidence="7 8" type="primary">ybeY</name>
    <name evidence="8" type="ORF">COT95_01855</name>
</gene>
<keyword evidence="7" id="KW-0698">rRNA processing</keyword>
<organism evidence="8 9">
    <name type="scientific">Candidatus Falkowbacteria bacterium CG10_big_fil_rev_8_21_14_0_10_37_6</name>
    <dbReference type="NCBI Taxonomy" id="1974563"/>
    <lineage>
        <taxon>Bacteria</taxon>
        <taxon>Candidatus Falkowiibacteriota</taxon>
    </lineage>
</organism>
<name>A0A2H0V6Y2_9BACT</name>
<evidence type="ECO:0000256" key="4">
    <source>
        <dbReference type="ARBA" id="ARBA00022759"/>
    </source>
</evidence>
<evidence type="ECO:0000256" key="6">
    <source>
        <dbReference type="ARBA" id="ARBA00022833"/>
    </source>
</evidence>
<dbReference type="Gene3D" id="3.40.390.30">
    <property type="entry name" value="Metalloproteases ('zincins'), catalytic domain"/>
    <property type="match status" value="1"/>
</dbReference>
<accession>A0A2H0V6Y2</accession>
<comment type="caution">
    <text evidence="8">The sequence shown here is derived from an EMBL/GenBank/DDBJ whole genome shotgun (WGS) entry which is preliminary data.</text>
</comment>
<proteinExistence type="inferred from homology"/>
<comment type="cofactor">
    <cofactor evidence="7">
        <name>Zn(2+)</name>
        <dbReference type="ChEBI" id="CHEBI:29105"/>
    </cofactor>
    <text evidence="7">Binds 1 zinc ion.</text>
</comment>